<reference evidence="14" key="1">
    <citation type="submission" date="2016-10" db="EMBL/GenBank/DDBJ databases">
        <authorList>
            <person name="Varghese N."/>
            <person name="Submissions S."/>
        </authorList>
    </citation>
    <scope>NUCLEOTIDE SEQUENCE [LARGE SCALE GENOMIC DNA]</scope>
    <source>
        <strain evidence="14">S9</strain>
    </source>
</reference>
<feature type="binding site" evidence="10">
    <location>
        <position position="311"/>
    </location>
    <ligand>
        <name>substrate</name>
    </ligand>
</feature>
<evidence type="ECO:0000313" key="14">
    <source>
        <dbReference type="Proteomes" id="UP000198571"/>
    </source>
</evidence>
<dbReference type="EMBL" id="FOGT01000015">
    <property type="protein sequence ID" value="SES30451.1"/>
    <property type="molecule type" value="Genomic_DNA"/>
</dbReference>
<keyword evidence="14" id="KW-1185">Reference proteome</keyword>
<dbReference type="Pfam" id="PF02449">
    <property type="entry name" value="Glyco_hydro_42"/>
    <property type="match status" value="1"/>
</dbReference>
<evidence type="ECO:0000256" key="3">
    <source>
        <dbReference type="ARBA" id="ARBA00012756"/>
    </source>
</evidence>
<dbReference type="InterPro" id="IPR017853">
    <property type="entry name" value="GH"/>
</dbReference>
<dbReference type="PANTHER" id="PTHR36447:SF2">
    <property type="entry name" value="BETA-GALACTOSIDASE YESZ"/>
    <property type="match status" value="1"/>
</dbReference>
<feature type="domain" description="Glycoside hydrolase family 42 N-terminal" evidence="11">
    <location>
        <begin position="6"/>
        <end position="379"/>
    </location>
</feature>
<gene>
    <name evidence="13" type="ORF">SAMN05518684_11552</name>
</gene>
<organism evidence="13 14">
    <name type="scientific">Salipaludibacillus aurantiacus</name>
    <dbReference type="NCBI Taxonomy" id="1601833"/>
    <lineage>
        <taxon>Bacteria</taxon>
        <taxon>Bacillati</taxon>
        <taxon>Bacillota</taxon>
        <taxon>Bacilli</taxon>
        <taxon>Bacillales</taxon>
        <taxon>Bacillaceae</taxon>
    </lineage>
</organism>
<evidence type="ECO:0000256" key="4">
    <source>
        <dbReference type="ARBA" id="ARBA00022723"/>
    </source>
</evidence>
<keyword evidence="7 8" id="KW-0326">Glycosidase</keyword>
<evidence type="ECO:0000259" key="11">
    <source>
        <dbReference type="Pfam" id="PF02449"/>
    </source>
</evidence>
<dbReference type="Pfam" id="PF08532">
    <property type="entry name" value="Glyco_hydro_42M"/>
    <property type="match status" value="1"/>
</dbReference>
<dbReference type="GO" id="GO:0046872">
    <property type="term" value="F:metal ion binding"/>
    <property type="evidence" value="ECO:0007669"/>
    <property type="project" value="UniProtKB-KW"/>
</dbReference>
<sequence length="671" mass="76785">MYIGVDYYPEQWPRERWDTDLKLMKELGINVVRIAEFGWSVMEPEEGAYDFSLIDDAIAAIESYGFDVVLGTPTATPPAWLIEKYPDVLPADDHGNVIGFGARRHYTVNSEVYQQLTKQIVEEMAKRYGSHPAVIGWQVDNEYGHEKSDRSYSETDRKAFQSWLQEKYESLDELNERWGTVFWSQTYTNWSQIPVPKKVYQEHNPSLLLDFDRFCAEAYNRYNRLQVETLRKYIADRQFITHNFVYSGLSQDQKEMAKDLDFISFDNYPVWGGLADPISPAAIARQHDLCRGTKNGKGYWVMEELSGAQGWSQIGYLPRPGHLKLWTYQAISRGAEAIVYFRWRAARYGTEQFCHGILDHDGKPRRKYNEVKDVITSLEGFADQWIESEIPADVGFYHDPENDWAWQIQPQSDQFNYIGEFLRFYEPAHSLNAQGNIIRDDEDLSRYKVVVVPVYFLTKKTFNDRLKDYVANGGTVIFSYRTGVKDEDNIVTDQTLPGDLAGLAGIQVHEYESLRGGKSGRVKGVAGAVEGLSSSASVWCDYIEPETAEVLATYEDSWFQDRAAVTKNKYGEGTVYYVGAGIESPMLQKLYASIFEETNLTYTETAENVELVRRESEEASYLSVLNHDVEEGHEVALPEGEWTDAASGEKHTGVLEIPRLGSLVLEKRKQH</sequence>
<evidence type="ECO:0000256" key="5">
    <source>
        <dbReference type="ARBA" id="ARBA00022801"/>
    </source>
</evidence>
<dbReference type="EC" id="3.2.1.23" evidence="3 8"/>
<feature type="active site" description="Nucleophile" evidence="9">
    <location>
        <position position="303"/>
    </location>
</feature>
<evidence type="ECO:0000259" key="12">
    <source>
        <dbReference type="Pfam" id="PF08532"/>
    </source>
</evidence>
<evidence type="ECO:0000313" key="13">
    <source>
        <dbReference type="EMBL" id="SES30451.1"/>
    </source>
</evidence>
<keyword evidence="4" id="KW-0479">Metal-binding</keyword>
<dbReference type="Gene3D" id="3.40.50.880">
    <property type="match status" value="1"/>
</dbReference>
<keyword evidence="6" id="KW-0862">Zinc</keyword>
<feature type="binding site" evidence="10">
    <location>
        <position position="103"/>
    </location>
    <ligand>
        <name>substrate</name>
    </ligand>
</feature>
<evidence type="ECO:0000256" key="6">
    <source>
        <dbReference type="ARBA" id="ARBA00022833"/>
    </source>
</evidence>
<dbReference type="Gene3D" id="3.20.20.80">
    <property type="entry name" value="Glycosidases"/>
    <property type="match status" value="1"/>
</dbReference>
<dbReference type="InterPro" id="IPR003476">
    <property type="entry name" value="Glyco_hydro_42"/>
</dbReference>
<dbReference type="InterPro" id="IPR013738">
    <property type="entry name" value="Beta_galactosidase_Trimer"/>
</dbReference>
<dbReference type="InterPro" id="IPR013780">
    <property type="entry name" value="Glyco_hydro_b"/>
</dbReference>
<accession>A0A1H9W9J1</accession>
<proteinExistence type="inferred from homology"/>
<keyword evidence="5 8" id="KW-0378">Hydrolase</keyword>
<dbReference type="STRING" id="1601833.SAMN05518684_11552"/>
<feature type="active site" description="Proton donor" evidence="9">
    <location>
        <position position="142"/>
    </location>
</feature>
<dbReference type="SUPFAM" id="SSF51445">
    <property type="entry name" value="(Trans)glycosidases"/>
    <property type="match status" value="1"/>
</dbReference>
<comment type="similarity">
    <text evidence="2 8">Belongs to the glycosyl hydrolase 42 family.</text>
</comment>
<protein>
    <recommendedName>
        <fullName evidence="3 8">Beta-galactosidase</fullName>
        <shortName evidence="8">Beta-gal</shortName>
        <ecNumber evidence="3 8">3.2.1.23</ecNumber>
    </recommendedName>
</protein>
<dbReference type="CDD" id="cd03143">
    <property type="entry name" value="A4_beta-galactosidase_middle_domain"/>
    <property type="match status" value="1"/>
</dbReference>
<dbReference type="InterPro" id="IPR029062">
    <property type="entry name" value="Class_I_gatase-like"/>
</dbReference>
<dbReference type="Gene3D" id="2.60.40.1180">
    <property type="entry name" value="Golgi alpha-mannosidase II"/>
    <property type="match status" value="1"/>
</dbReference>
<dbReference type="Proteomes" id="UP000198571">
    <property type="component" value="Unassembled WGS sequence"/>
</dbReference>
<evidence type="ECO:0000256" key="1">
    <source>
        <dbReference type="ARBA" id="ARBA00001412"/>
    </source>
</evidence>
<dbReference type="PANTHER" id="PTHR36447">
    <property type="entry name" value="BETA-GALACTOSIDASE GANA"/>
    <property type="match status" value="1"/>
</dbReference>
<name>A0A1H9W9J1_9BACI</name>
<evidence type="ECO:0000256" key="7">
    <source>
        <dbReference type="ARBA" id="ARBA00023295"/>
    </source>
</evidence>
<feature type="domain" description="Beta-galactosidase trimerisation" evidence="12">
    <location>
        <begin position="392"/>
        <end position="600"/>
    </location>
</feature>
<comment type="catalytic activity">
    <reaction evidence="1 8">
        <text>Hydrolysis of terminal non-reducing beta-D-galactose residues in beta-D-galactosides.</text>
        <dbReference type="EC" id="3.2.1.23"/>
    </reaction>
</comment>
<evidence type="ECO:0000256" key="2">
    <source>
        <dbReference type="ARBA" id="ARBA00005940"/>
    </source>
</evidence>
<evidence type="ECO:0000256" key="8">
    <source>
        <dbReference type="PIRNR" id="PIRNR001084"/>
    </source>
</evidence>
<dbReference type="GO" id="GO:0009341">
    <property type="term" value="C:beta-galactosidase complex"/>
    <property type="evidence" value="ECO:0007669"/>
    <property type="project" value="InterPro"/>
</dbReference>
<dbReference type="InterPro" id="IPR013529">
    <property type="entry name" value="Glyco_hydro_42_N"/>
</dbReference>
<dbReference type="GO" id="GO:0005975">
    <property type="term" value="P:carbohydrate metabolic process"/>
    <property type="evidence" value="ECO:0007669"/>
    <property type="project" value="InterPro"/>
</dbReference>
<evidence type="ECO:0000256" key="9">
    <source>
        <dbReference type="PIRSR" id="PIRSR001084-1"/>
    </source>
</evidence>
<dbReference type="AlphaFoldDB" id="A0A1H9W9J1"/>
<dbReference type="GO" id="GO:0004565">
    <property type="term" value="F:beta-galactosidase activity"/>
    <property type="evidence" value="ECO:0007669"/>
    <property type="project" value="UniProtKB-EC"/>
</dbReference>
<feature type="binding site" evidence="10">
    <location>
        <position position="141"/>
    </location>
    <ligand>
        <name>substrate</name>
    </ligand>
</feature>
<dbReference type="PIRSF" id="PIRSF001084">
    <property type="entry name" value="B-galactosidase"/>
    <property type="match status" value="1"/>
</dbReference>
<evidence type="ECO:0000256" key="10">
    <source>
        <dbReference type="PIRSR" id="PIRSR001084-2"/>
    </source>
</evidence>
<dbReference type="SUPFAM" id="SSF52317">
    <property type="entry name" value="Class I glutamine amidotransferase-like"/>
    <property type="match status" value="1"/>
</dbReference>